<dbReference type="GO" id="GO:0005739">
    <property type="term" value="C:mitochondrion"/>
    <property type="evidence" value="ECO:0007669"/>
    <property type="project" value="TreeGrafter"/>
</dbReference>
<dbReference type="SUPFAM" id="SSF54292">
    <property type="entry name" value="2Fe-2S ferredoxin-like"/>
    <property type="match status" value="1"/>
</dbReference>
<dbReference type="InterPro" id="IPR001041">
    <property type="entry name" value="2Fe-2S_ferredoxin-type"/>
</dbReference>
<dbReference type="CDD" id="cd00207">
    <property type="entry name" value="fer2"/>
    <property type="match status" value="1"/>
</dbReference>
<organism evidence="9">
    <name type="scientific">Guillardia theta</name>
    <name type="common">Cryptophyte</name>
    <name type="synonym">Cryptomonas phi</name>
    <dbReference type="NCBI Taxonomy" id="55529"/>
    <lineage>
        <taxon>Eukaryota</taxon>
        <taxon>Cryptophyceae</taxon>
        <taxon>Pyrenomonadales</taxon>
        <taxon>Geminigeraceae</taxon>
        <taxon>Guillardia</taxon>
    </lineage>
</organism>
<evidence type="ECO:0000256" key="1">
    <source>
        <dbReference type="ARBA" id="ARBA00010914"/>
    </source>
</evidence>
<dbReference type="InterPro" id="IPR001055">
    <property type="entry name" value="Adrenodoxin-like"/>
</dbReference>
<keyword evidence="3" id="KW-0479">Metal-binding</keyword>
<evidence type="ECO:0000256" key="5">
    <source>
        <dbReference type="ARBA" id="ARBA00023014"/>
    </source>
</evidence>
<evidence type="ECO:0000256" key="3">
    <source>
        <dbReference type="ARBA" id="ARBA00022723"/>
    </source>
</evidence>
<feature type="chain" id="PRO_5004183362" evidence="7">
    <location>
        <begin position="32"/>
        <end position="165"/>
    </location>
</feature>
<dbReference type="GO" id="GO:0051537">
    <property type="term" value="F:2 iron, 2 sulfur cluster binding"/>
    <property type="evidence" value="ECO:0007669"/>
    <property type="project" value="UniProtKB-KW"/>
</dbReference>
<dbReference type="AlphaFoldDB" id="Q15GE2"/>
<keyword evidence="7" id="KW-0732">Signal</keyword>
<evidence type="ECO:0000313" key="9">
    <source>
        <dbReference type="EMBL" id="ABD51926.1"/>
    </source>
</evidence>
<name>Q15GE2_GUITH</name>
<dbReference type="Gene3D" id="3.10.20.30">
    <property type="match status" value="1"/>
</dbReference>
<evidence type="ECO:0000256" key="7">
    <source>
        <dbReference type="SAM" id="SignalP"/>
    </source>
</evidence>
<keyword evidence="4" id="KW-0408">Iron</keyword>
<feature type="domain" description="2Fe-2S ferredoxin-type" evidence="8">
    <location>
        <begin position="81"/>
        <end position="153"/>
    </location>
</feature>
<sequence>GRGRSSSMARKIAVTAMAMAMAMATADVSFAFSPSARFTPSSSRSPSCVSTPSLRSGATSLNMATVKVVDKSGGQVAQLQCDRETILRDAMLAGKVDLYYTMKGKLFNCGGGGNCGTCKVDLVSGNLSPRTAAEEKLLKGCPPSFRLACQSCVMSDVTVRNKPDA</sequence>
<dbReference type="EMBL" id="DQ383762">
    <property type="protein sequence ID" value="ABD51926.1"/>
    <property type="molecule type" value="mRNA"/>
</dbReference>
<evidence type="ECO:0000256" key="2">
    <source>
        <dbReference type="ARBA" id="ARBA00022714"/>
    </source>
</evidence>
<evidence type="ECO:0000256" key="4">
    <source>
        <dbReference type="ARBA" id="ARBA00023004"/>
    </source>
</evidence>
<dbReference type="InterPro" id="IPR036010">
    <property type="entry name" value="2Fe-2S_ferredoxin-like_sf"/>
</dbReference>
<comment type="cofactor">
    <cofactor evidence="6">
        <name>[2Fe-2S] cluster</name>
        <dbReference type="ChEBI" id="CHEBI:190135"/>
    </cofactor>
</comment>
<feature type="non-terminal residue" evidence="9">
    <location>
        <position position="1"/>
    </location>
</feature>
<dbReference type="InterPro" id="IPR012675">
    <property type="entry name" value="Beta-grasp_dom_sf"/>
</dbReference>
<evidence type="ECO:0000256" key="6">
    <source>
        <dbReference type="ARBA" id="ARBA00034078"/>
    </source>
</evidence>
<feature type="signal peptide" evidence="7">
    <location>
        <begin position="1"/>
        <end position="31"/>
    </location>
</feature>
<dbReference type="GO" id="GO:0046872">
    <property type="term" value="F:metal ion binding"/>
    <property type="evidence" value="ECO:0007669"/>
    <property type="project" value="UniProtKB-KW"/>
</dbReference>
<keyword evidence="5" id="KW-0411">Iron-sulfur</keyword>
<dbReference type="Pfam" id="PF00111">
    <property type="entry name" value="Fer2"/>
    <property type="match status" value="1"/>
</dbReference>
<evidence type="ECO:0000259" key="8">
    <source>
        <dbReference type="Pfam" id="PF00111"/>
    </source>
</evidence>
<dbReference type="PANTHER" id="PTHR23426:SF65">
    <property type="entry name" value="FERREDOXIN-2, MITOCHONDRIAL"/>
    <property type="match status" value="1"/>
</dbReference>
<keyword evidence="2" id="KW-0001">2Fe-2S</keyword>
<proteinExistence type="evidence at transcript level"/>
<comment type="similarity">
    <text evidence="1">Belongs to the adrenodoxin/putidaredoxin family.</text>
</comment>
<reference evidence="9" key="1">
    <citation type="journal article" date="2006" name="BMC Evol. Biol.">
        <title>Comparative rates of evolution in endosymbiotic nuclear genomes.</title>
        <authorList>
            <person name="Patron N.J."/>
            <person name="Rogers M.B."/>
            <person name="Keeling P.J."/>
        </authorList>
    </citation>
    <scope>NUCLEOTIDE SEQUENCE</scope>
</reference>
<dbReference type="GO" id="GO:0140647">
    <property type="term" value="P:P450-containing electron transport chain"/>
    <property type="evidence" value="ECO:0007669"/>
    <property type="project" value="InterPro"/>
</dbReference>
<accession>Q15GE2</accession>
<dbReference type="GO" id="GO:0009055">
    <property type="term" value="F:electron transfer activity"/>
    <property type="evidence" value="ECO:0007669"/>
    <property type="project" value="TreeGrafter"/>
</dbReference>
<dbReference type="PANTHER" id="PTHR23426">
    <property type="entry name" value="FERREDOXIN/ADRENODOXIN"/>
    <property type="match status" value="1"/>
</dbReference>
<protein>
    <submittedName>
        <fullName evidence="9">Chloroplast ferredoxin-like</fullName>
    </submittedName>
</protein>